<proteinExistence type="predicted"/>
<dbReference type="EMBL" id="JAPWDO010000003">
    <property type="protein sequence ID" value="KAJ5479930.1"/>
    <property type="molecule type" value="Genomic_DNA"/>
</dbReference>
<name>A0A9X0BRC5_9EURO</name>
<dbReference type="AlphaFoldDB" id="A0A9X0BRC5"/>
<evidence type="ECO:0000313" key="1">
    <source>
        <dbReference type="EMBL" id="KAJ5479930.1"/>
    </source>
</evidence>
<dbReference type="Proteomes" id="UP001147760">
    <property type="component" value="Unassembled WGS sequence"/>
</dbReference>
<keyword evidence="2" id="KW-1185">Reference proteome</keyword>
<reference evidence="1" key="2">
    <citation type="journal article" date="2023" name="IMA Fungus">
        <title>Comparative genomic study of the Penicillium genus elucidates a diverse pangenome and 15 lateral gene transfer events.</title>
        <authorList>
            <person name="Petersen C."/>
            <person name="Sorensen T."/>
            <person name="Nielsen M.R."/>
            <person name="Sondergaard T.E."/>
            <person name="Sorensen J.L."/>
            <person name="Fitzpatrick D.A."/>
            <person name="Frisvad J.C."/>
            <person name="Nielsen K.L."/>
        </authorList>
    </citation>
    <scope>NUCLEOTIDE SEQUENCE</scope>
    <source>
        <strain evidence="1">IBT 17660</strain>
    </source>
</reference>
<sequence>MINATLFGKPLRTRQSGELIPLFYIAYNRYILMSAPFRETEAIGIRPLFPSPKHLVWDSASANSFMVDFRRWIEVKPKPWSEAKSYWFGLAKPPKKIDWPEWINNPDTSNWEF</sequence>
<reference evidence="1" key="1">
    <citation type="submission" date="2022-12" db="EMBL/GenBank/DDBJ databases">
        <authorList>
            <person name="Petersen C."/>
        </authorList>
    </citation>
    <scope>NUCLEOTIDE SEQUENCE</scope>
    <source>
        <strain evidence="1">IBT 17660</strain>
    </source>
</reference>
<evidence type="ECO:0000313" key="2">
    <source>
        <dbReference type="Proteomes" id="UP001147760"/>
    </source>
</evidence>
<organism evidence="1 2">
    <name type="scientific">Penicillium desertorum</name>
    <dbReference type="NCBI Taxonomy" id="1303715"/>
    <lineage>
        <taxon>Eukaryota</taxon>
        <taxon>Fungi</taxon>
        <taxon>Dikarya</taxon>
        <taxon>Ascomycota</taxon>
        <taxon>Pezizomycotina</taxon>
        <taxon>Eurotiomycetes</taxon>
        <taxon>Eurotiomycetidae</taxon>
        <taxon>Eurotiales</taxon>
        <taxon>Aspergillaceae</taxon>
        <taxon>Penicillium</taxon>
    </lineage>
</organism>
<gene>
    <name evidence="1" type="ORF">N7530_005439</name>
</gene>
<accession>A0A9X0BRC5</accession>
<dbReference type="OrthoDB" id="10369339at2759"/>
<protein>
    <submittedName>
        <fullName evidence="1">Uncharacterized protein</fullName>
    </submittedName>
</protein>
<comment type="caution">
    <text evidence="1">The sequence shown here is derived from an EMBL/GenBank/DDBJ whole genome shotgun (WGS) entry which is preliminary data.</text>
</comment>